<keyword evidence="3" id="KW-1003">Cell membrane</keyword>
<feature type="compositionally biased region" description="Basic and acidic residues" evidence="7">
    <location>
        <begin position="273"/>
        <end position="283"/>
    </location>
</feature>
<feature type="compositionally biased region" description="Low complexity" evidence="7">
    <location>
        <begin position="352"/>
        <end position="365"/>
    </location>
</feature>
<evidence type="ECO:0000256" key="6">
    <source>
        <dbReference type="ARBA" id="ARBA00023136"/>
    </source>
</evidence>
<dbReference type="PANTHER" id="PTHR33452:SF1">
    <property type="entry name" value="INNER MEMBRANE PROTEIN YPHA-RELATED"/>
    <property type="match status" value="1"/>
</dbReference>
<evidence type="ECO:0000256" key="2">
    <source>
        <dbReference type="ARBA" id="ARBA00006679"/>
    </source>
</evidence>
<dbReference type="HOGENOM" id="CLU_058421_1_0_11"/>
<feature type="compositionally biased region" description="Basic and acidic residues" evidence="7">
    <location>
        <begin position="293"/>
        <end position="324"/>
    </location>
</feature>
<dbReference type="PANTHER" id="PTHR33452">
    <property type="entry name" value="OXIDOREDUCTASE CATD-RELATED"/>
    <property type="match status" value="1"/>
</dbReference>
<dbReference type="Gene3D" id="1.20.120.20">
    <property type="entry name" value="Apolipoprotein"/>
    <property type="match status" value="1"/>
</dbReference>
<feature type="region of interest" description="Disordered" evidence="7">
    <location>
        <begin position="273"/>
        <end position="379"/>
    </location>
</feature>
<reference evidence="9" key="1">
    <citation type="submission" date="2009-10" db="EMBL/GenBank/DDBJ databases">
        <title>The complete chromosome of Gordonia bronchialis DSM 43247.</title>
        <authorList>
            <consortium name="US DOE Joint Genome Institute (JGI-PGF)"/>
            <person name="Lucas S."/>
            <person name="Copeland A."/>
            <person name="Lapidus A."/>
            <person name="Glavina del Rio T."/>
            <person name="Dalin E."/>
            <person name="Tice H."/>
            <person name="Bruce D."/>
            <person name="Goodwin L."/>
            <person name="Pitluck S."/>
            <person name="Kyrpides N."/>
            <person name="Mavromatis K."/>
            <person name="Ivanova N."/>
            <person name="Ovchinnikova G."/>
            <person name="Saunders E."/>
            <person name="Brettin T."/>
            <person name="Detter J.C."/>
            <person name="Han C."/>
            <person name="Larimer F."/>
            <person name="Land M."/>
            <person name="Hauser L."/>
            <person name="Markowitz V."/>
            <person name="Cheng J.-F."/>
            <person name="Hugenholtz P."/>
            <person name="Woyke T."/>
            <person name="Wu D."/>
            <person name="Jando M."/>
            <person name="Schneider S."/>
            <person name="Goeker M."/>
            <person name="Klenk H.-P."/>
            <person name="Eisen J.A."/>
        </authorList>
    </citation>
    <scope>NUCLEOTIDE SEQUENCE [LARGE SCALE GENOMIC DNA]</scope>
    <source>
        <strain evidence="9">ATCC 25592 / DSM 43247 / BCRC 13721 / JCM 3198 / KCTC 3076 / NBRC 16047 / NCTC 10667</strain>
    </source>
</reference>
<keyword evidence="9" id="KW-1185">Reference proteome</keyword>
<comment type="subcellular location">
    <subcellularLocation>
        <location evidence="1">Cell membrane</location>
        <topology evidence="1">Multi-pass membrane protein</topology>
    </subcellularLocation>
</comment>
<protein>
    <submittedName>
        <fullName evidence="8">DoxX family protein</fullName>
    </submittedName>
</protein>
<dbReference type="InterPro" id="IPR032808">
    <property type="entry name" value="DoxX"/>
</dbReference>
<name>D0L977_GORB4</name>
<evidence type="ECO:0000313" key="8">
    <source>
        <dbReference type="EMBL" id="ACY22068.1"/>
    </source>
</evidence>
<comment type="similarity">
    <text evidence="2">Belongs to the DoxX family.</text>
</comment>
<dbReference type="OrthoDB" id="329282at2"/>
<keyword evidence="6" id="KW-0472">Membrane</keyword>
<feature type="compositionally biased region" description="Basic and acidic residues" evidence="7">
    <location>
        <begin position="334"/>
        <end position="351"/>
    </location>
</feature>
<accession>D0L977</accession>
<proteinExistence type="inferred from homology"/>
<evidence type="ECO:0000256" key="5">
    <source>
        <dbReference type="ARBA" id="ARBA00022989"/>
    </source>
</evidence>
<dbReference type="KEGG" id="gbr:Gbro_2855"/>
<dbReference type="eggNOG" id="COG2259">
    <property type="taxonomic scope" value="Bacteria"/>
</dbReference>
<evidence type="ECO:0000256" key="3">
    <source>
        <dbReference type="ARBA" id="ARBA00022475"/>
    </source>
</evidence>
<dbReference type="InterPro" id="IPR051907">
    <property type="entry name" value="DoxX-like_oxidoreductase"/>
</dbReference>
<reference evidence="8 9" key="2">
    <citation type="journal article" date="2010" name="Stand. Genomic Sci.">
        <title>Complete genome sequence of Gordonia bronchialis type strain (3410).</title>
        <authorList>
            <person name="Ivanova N."/>
            <person name="Sikorski J."/>
            <person name="Jando M."/>
            <person name="Lapidus A."/>
            <person name="Nolan M."/>
            <person name="Lucas S."/>
            <person name="Del Rio T.G."/>
            <person name="Tice H."/>
            <person name="Copeland A."/>
            <person name="Cheng J.F."/>
            <person name="Chen F."/>
            <person name="Bruce D."/>
            <person name="Goodwin L."/>
            <person name="Pitluck S."/>
            <person name="Mavromatis K."/>
            <person name="Ovchinnikova G."/>
            <person name="Pati A."/>
            <person name="Chen A."/>
            <person name="Palaniappan K."/>
            <person name="Land M."/>
            <person name="Hauser L."/>
            <person name="Chang Y.J."/>
            <person name="Jeffries C.D."/>
            <person name="Chain P."/>
            <person name="Saunders E."/>
            <person name="Han C."/>
            <person name="Detter J.C."/>
            <person name="Brettin T."/>
            <person name="Rohde M."/>
            <person name="Goker M."/>
            <person name="Bristow J."/>
            <person name="Eisen J.A."/>
            <person name="Markowitz V."/>
            <person name="Hugenholtz P."/>
            <person name="Klenk H.P."/>
            <person name="Kyrpides N.C."/>
        </authorList>
    </citation>
    <scope>NUCLEOTIDE SEQUENCE [LARGE SCALE GENOMIC DNA]</scope>
    <source>
        <strain evidence="9">ATCC 25592 / DSM 43247 / BCRC 13721 / JCM 3198 / KCTC 3076 / NBRC 16047 / NCTC 10667</strain>
    </source>
</reference>
<dbReference type="STRING" id="526226.Gbro_2855"/>
<sequence length="379" mass="40077">MILRRIARPMLASVFVYAGIDSLRNPTHRADVARDFVNEAVDKLPDEATAKVPTDPETLVRINGAIQVGSGLLLATGKFPRVAASTLAVSLVPTTVAGHAFWEETDPAKRAQQRTQFLKNLSLLGGLLITAADTEGKPSLAWRGKKKAGAAGDAIAAALPIGAAAGTSTWESLRERTHEGAEVLGERSSEAGEYVKEGAHLLSERSAEAAAKIREHAPEIAEAARERSADAAAKFQKHAPEIADAARERSAELAEKAADAASVVADRIRDRAPEVADAARERSSGLARFARKRGPEIADTARERSADLADAARAKSNELADLARTKGPQVAEVARGKGAELADAARERSADVADSARALAASASDTADEGRRRWRKARS</sequence>
<dbReference type="GO" id="GO:0005886">
    <property type="term" value="C:plasma membrane"/>
    <property type="evidence" value="ECO:0007669"/>
    <property type="project" value="UniProtKB-SubCell"/>
</dbReference>
<dbReference type="RefSeq" id="WP_012834584.1">
    <property type="nucleotide sequence ID" value="NC_013441.1"/>
</dbReference>
<keyword evidence="5" id="KW-1133">Transmembrane helix</keyword>
<evidence type="ECO:0000256" key="4">
    <source>
        <dbReference type="ARBA" id="ARBA00022692"/>
    </source>
</evidence>
<evidence type="ECO:0000256" key="7">
    <source>
        <dbReference type="SAM" id="MobiDB-lite"/>
    </source>
</evidence>
<dbReference type="Proteomes" id="UP000001219">
    <property type="component" value="Chromosome"/>
</dbReference>
<dbReference type="EMBL" id="CP001802">
    <property type="protein sequence ID" value="ACY22068.1"/>
    <property type="molecule type" value="Genomic_DNA"/>
</dbReference>
<evidence type="ECO:0000313" key="9">
    <source>
        <dbReference type="Proteomes" id="UP000001219"/>
    </source>
</evidence>
<dbReference type="AlphaFoldDB" id="D0L977"/>
<evidence type="ECO:0000256" key="1">
    <source>
        <dbReference type="ARBA" id="ARBA00004651"/>
    </source>
</evidence>
<dbReference type="Pfam" id="PF07681">
    <property type="entry name" value="DoxX"/>
    <property type="match status" value="1"/>
</dbReference>
<keyword evidence="4" id="KW-0812">Transmembrane</keyword>
<organism evidence="8 9">
    <name type="scientific">Gordonia bronchialis (strain ATCC 25592 / DSM 43247 / BCRC 13721 / JCM 3198 / KCTC 3076 / NBRC 16047 / NCTC 10667)</name>
    <name type="common">Rhodococcus bronchialis</name>
    <dbReference type="NCBI Taxonomy" id="526226"/>
    <lineage>
        <taxon>Bacteria</taxon>
        <taxon>Bacillati</taxon>
        <taxon>Actinomycetota</taxon>
        <taxon>Actinomycetes</taxon>
        <taxon>Mycobacteriales</taxon>
        <taxon>Gordoniaceae</taxon>
        <taxon>Gordonia</taxon>
    </lineage>
</organism>
<gene>
    <name evidence="8" type="ordered locus">Gbro_2855</name>
</gene>